<dbReference type="EMBL" id="CP002830">
    <property type="protein sequence ID" value="AEI65553.1"/>
    <property type="molecule type" value="Genomic_DNA"/>
</dbReference>
<evidence type="ECO:0000313" key="1">
    <source>
        <dbReference type="EMBL" id="AEI65553.1"/>
    </source>
</evidence>
<sequence>MVRQLVAVVAALPLLVACEPGERDTSERAMQGAPALLEVSLRNDGASTLLIQGDNFTVETPDRHSKSIPVFSARQIVPGQTLTAAAVHAAAGDSASFGWLLADPSATNFLPGGTAYFRMVLPAGATRVDVTFSRAGHRCVIDGAERDCTL</sequence>
<evidence type="ECO:0008006" key="3">
    <source>
        <dbReference type="Google" id="ProtNLM"/>
    </source>
</evidence>
<accession>F8CRK8</accession>
<dbReference type="AlphaFoldDB" id="F8CRK8"/>
<dbReference type="KEGG" id="mfu:LILAB_18255"/>
<gene>
    <name evidence="1" type="ordered locus">LILAB_18255</name>
</gene>
<dbReference type="PROSITE" id="PS51257">
    <property type="entry name" value="PROKAR_LIPOPROTEIN"/>
    <property type="match status" value="1"/>
</dbReference>
<name>F8CRK8_MYXFH</name>
<proteinExistence type="predicted"/>
<dbReference type="Proteomes" id="UP000000488">
    <property type="component" value="Chromosome"/>
</dbReference>
<evidence type="ECO:0000313" key="2">
    <source>
        <dbReference type="Proteomes" id="UP000000488"/>
    </source>
</evidence>
<reference evidence="1 2" key="1">
    <citation type="journal article" date="2011" name="J. Bacteriol.">
        <title>Genome sequence of the halotolerant marine bacterium Myxococcus fulvus HW-1.</title>
        <authorList>
            <person name="Li Z.F."/>
            <person name="Li X."/>
            <person name="Liu H."/>
            <person name="Liu X."/>
            <person name="Han K."/>
            <person name="Wu Z.H."/>
            <person name="Hu W."/>
            <person name="Li F.F."/>
            <person name="Li Y.Z."/>
        </authorList>
    </citation>
    <scope>NUCLEOTIDE SEQUENCE [LARGE SCALE GENOMIC DNA]</scope>
    <source>
        <strain evidence="2">ATCC BAA-855 / HW-1</strain>
    </source>
</reference>
<organism evidence="1 2">
    <name type="scientific">Myxococcus fulvus (strain ATCC BAA-855 / HW-1)</name>
    <dbReference type="NCBI Taxonomy" id="483219"/>
    <lineage>
        <taxon>Bacteria</taxon>
        <taxon>Pseudomonadati</taxon>
        <taxon>Myxococcota</taxon>
        <taxon>Myxococcia</taxon>
        <taxon>Myxococcales</taxon>
        <taxon>Cystobacterineae</taxon>
        <taxon>Myxococcaceae</taxon>
        <taxon>Myxococcus</taxon>
    </lineage>
</organism>
<dbReference type="HOGENOM" id="CLU_1738540_0_0_7"/>
<protein>
    <recommendedName>
        <fullName evidence="3">Lipoprotein</fullName>
    </recommendedName>
</protein>